<dbReference type="InterPro" id="IPR036378">
    <property type="entry name" value="FAS1_dom_sf"/>
</dbReference>
<proteinExistence type="predicted"/>
<dbReference type="InterPro" id="IPR000782">
    <property type="entry name" value="FAS1_domain"/>
</dbReference>
<dbReference type="SUPFAM" id="SSF82153">
    <property type="entry name" value="FAS1 domain"/>
    <property type="match status" value="1"/>
</dbReference>
<evidence type="ECO:0000259" key="1">
    <source>
        <dbReference type="PROSITE" id="PS50213"/>
    </source>
</evidence>
<gene>
    <name evidence="2" type="ORF">TRIP_D260158</name>
</gene>
<dbReference type="Gene3D" id="2.30.180.10">
    <property type="entry name" value="FAS1 domain"/>
    <property type="match status" value="2"/>
</dbReference>
<feature type="domain" description="FAS1" evidence="1">
    <location>
        <begin position="184"/>
        <end position="394"/>
    </location>
</feature>
<organism evidence="2">
    <name type="scientific">uncultured Paludibacter sp</name>
    <dbReference type="NCBI Taxonomy" id="497635"/>
    <lineage>
        <taxon>Bacteria</taxon>
        <taxon>Pseudomonadati</taxon>
        <taxon>Bacteroidota</taxon>
        <taxon>Bacteroidia</taxon>
        <taxon>Bacteroidales</taxon>
        <taxon>Paludibacteraceae</taxon>
        <taxon>Paludibacter</taxon>
        <taxon>environmental samples</taxon>
    </lineage>
</organism>
<accession>A0A653A9S2</accession>
<protein>
    <recommendedName>
        <fullName evidence="1">FAS1 domain-containing protein</fullName>
    </recommendedName>
</protein>
<dbReference type="Pfam" id="PF02469">
    <property type="entry name" value="Fasciclin"/>
    <property type="match status" value="1"/>
</dbReference>
<evidence type="ECO:0000313" key="2">
    <source>
        <dbReference type="EMBL" id="VBB44744.1"/>
    </source>
</evidence>
<dbReference type="PROSITE" id="PS50213">
    <property type="entry name" value="FAS1"/>
    <property type="match status" value="2"/>
</dbReference>
<dbReference type="PANTHER" id="PTHR10900">
    <property type="entry name" value="PERIOSTIN-RELATED"/>
    <property type="match status" value="1"/>
</dbReference>
<dbReference type="PROSITE" id="PS51257">
    <property type="entry name" value="PROKAR_LIPOPROTEIN"/>
    <property type="match status" value="1"/>
</dbReference>
<dbReference type="InterPro" id="IPR050904">
    <property type="entry name" value="Adhesion/Biosynth-related"/>
</dbReference>
<feature type="domain" description="FAS1" evidence="1">
    <location>
        <begin position="45"/>
        <end position="180"/>
    </location>
</feature>
<sequence>MKNNISTLILKKHIITILIIVAFFSYLFTSCNSDDVGDHLYTFTDKMIGEYLNDSSDYSEFVRLLDTTKVMGLLNAYGTYTCFAPSNAAMKNFYALKGRKSLADFPYDSLKTIAYDHIINGAALIEADFIVGRQSEKTMSDRFISVSYESGITVLNASSKIIEKDIILHNGVMHKIDQVINPTHAGIVEAISNETQFSLFYNALISTGLADSLILTKDDSYDPSLYKSLITTPLEANQWFYQEIPLTRKYGYTVFMESNSTMNNNGITDIESMKEYAAEIYDKVYPEDASITDITNRKNSLNRFIAYHLINKQLSETQLIDLYDTGHMLKNRDMYEYIETMCPNTLIEIKKDRAANKTNIINYIRETGTSINIINGGVYKDATNGVYHEIDGMLAYSKDVETELSTKRLRFDAASFFPELTNNNMRGSRYLQNTDPNHYNDPSLHYQLPRGYVERITSSEQTVVGYLAGYHKFQDYESDEIFLGATSGNLYDFTIVTPPVPAGTYEIRFGYLTNGKRGVAQLYVDNVPAGVPLNLNTLATDASIGYETPGSSTTDVNGYENDKMMRNRGYMKGPACFKVITTGWTYGENARYCNAALRKILGTYTFKEASTHLLTVKGLSGGEFMFDYLEFVPTSALESEDIY</sequence>
<name>A0A653A9S2_9BACT</name>
<dbReference type="SMART" id="SM00554">
    <property type="entry name" value="FAS1"/>
    <property type="match status" value="1"/>
</dbReference>
<dbReference type="EMBL" id="UPXZ01000019">
    <property type="protein sequence ID" value="VBB44744.1"/>
    <property type="molecule type" value="Genomic_DNA"/>
</dbReference>
<dbReference type="PANTHER" id="PTHR10900:SF77">
    <property type="entry name" value="FI19380P1"/>
    <property type="match status" value="1"/>
</dbReference>
<reference evidence="2" key="1">
    <citation type="submission" date="2018-07" db="EMBL/GenBank/DDBJ databases">
        <authorList>
            <consortium name="Genoscope - CEA"/>
            <person name="William W."/>
        </authorList>
    </citation>
    <scope>NUCLEOTIDE SEQUENCE</scope>
    <source>
        <strain evidence="2">IK1</strain>
    </source>
</reference>
<dbReference type="AlphaFoldDB" id="A0A653A9S2"/>